<organism evidence="2 3">
    <name type="scientific">Patiria miniata</name>
    <name type="common">Bat star</name>
    <name type="synonym">Asterina miniata</name>
    <dbReference type="NCBI Taxonomy" id="46514"/>
    <lineage>
        <taxon>Eukaryota</taxon>
        <taxon>Metazoa</taxon>
        <taxon>Echinodermata</taxon>
        <taxon>Eleutherozoa</taxon>
        <taxon>Asterozoa</taxon>
        <taxon>Asteroidea</taxon>
        <taxon>Valvatacea</taxon>
        <taxon>Valvatida</taxon>
        <taxon>Asterinidae</taxon>
        <taxon>Patiria</taxon>
    </lineage>
</organism>
<dbReference type="RefSeq" id="XP_038047692.1">
    <property type="nucleotide sequence ID" value="XM_038191764.1"/>
</dbReference>
<dbReference type="GeneID" id="119721807"/>
<evidence type="ECO:0000256" key="1">
    <source>
        <dbReference type="SAM" id="MobiDB-lite"/>
    </source>
</evidence>
<dbReference type="EnsemblMetazoa" id="XM_038191764.1">
    <property type="protein sequence ID" value="XP_038047692.1"/>
    <property type="gene ID" value="LOC119721807"/>
</dbReference>
<evidence type="ECO:0000313" key="3">
    <source>
        <dbReference type="Proteomes" id="UP000887568"/>
    </source>
</evidence>
<name>A0A913Z7I9_PATMI</name>
<proteinExistence type="predicted"/>
<sequence>HGHHEYRSPSNGSPTHRPAKRLDSSPIKERKPSDSAHSQAGRPLPKIAEPVQQNEYAELTPISARKRYNESQMSVTSPESGFGEDDVLIKPLNDSYPPLQSSNNCNCGRKMSHVEV</sequence>
<dbReference type="AlphaFoldDB" id="A0A913Z7I9"/>
<feature type="compositionally biased region" description="Polar residues" evidence="1">
    <location>
        <begin position="70"/>
        <end position="79"/>
    </location>
</feature>
<feature type="region of interest" description="Disordered" evidence="1">
    <location>
        <begin position="1"/>
        <end position="116"/>
    </location>
</feature>
<accession>A0A913Z7I9</accession>
<protein>
    <submittedName>
        <fullName evidence="2">Uncharacterized protein</fullName>
    </submittedName>
</protein>
<evidence type="ECO:0000313" key="2">
    <source>
        <dbReference type="EnsemblMetazoa" id="XP_038047692.1"/>
    </source>
</evidence>
<feature type="compositionally biased region" description="Basic and acidic residues" evidence="1">
    <location>
        <begin position="20"/>
        <end position="34"/>
    </location>
</feature>
<dbReference type="Proteomes" id="UP000887568">
    <property type="component" value="Unplaced"/>
</dbReference>
<reference evidence="2" key="1">
    <citation type="submission" date="2022-11" db="UniProtKB">
        <authorList>
            <consortium name="EnsemblMetazoa"/>
        </authorList>
    </citation>
    <scope>IDENTIFICATION</scope>
</reference>
<keyword evidence="3" id="KW-1185">Reference proteome</keyword>